<dbReference type="EMBL" id="JAAGUX010000212">
    <property type="protein sequence ID" value="NEW59642.1"/>
    <property type="molecule type" value="Genomic_DNA"/>
</dbReference>
<name>A0ABX0D0Z4_9NOCA</name>
<protein>
    <recommendedName>
        <fullName evidence="1">Carbamoyl-phosphate synthetase large subunit oligomerisation domain-containing protein</fullName>
    </recommendedName>
</protein>
<evidence type="ECO:0000313" key="3">
    <source>
        <dbReference type="Proteomes" id="UP000470876"/>
    </source>
</evidence>
<evidence type="ECO:0000259" key="1">
    <source>
        <dbReference type="SMART" id="SM01096"/>
    </source>
</evidence>
<dbReference type="SMART" id="SM01096">
    <property type="entry name" value="CPSase_L_D3"/>
    <property type="match status" value="1"/>
</dbReference>
<dbReference type="InterPro" id="IPR036897">
    <property type="entry name" value="CarbamoylP_synth_lsu_oligo_sf"/>
</dbReference>
<evidence type="ECO:0000313" key="2">
    <source>
        <dbReference type="EMBL" id="NEW59642.1"/>
    </source>
</evidence>
<dbReference type="InterPro" id="IPR005480">
    <property type="entry name" value="CPSase_lsu_oligo"/>
</dbReference>
<feature type="non-terminal residue" evidence="2">
    <location>
        <position position="1"/>
    </location>
</feature>
<comment type="caution">
    <text evidence="2">The sequence shown here is derived from an EMBL/GenBank/DDBJ whole genome shotgun (WGS) entry which is preliminary data.</text>
</comment>
<dbReference type="Proteomes" id="UP000470876">
    <property type="component" value="Unassembled WGS sequence"/>
</dbReference>
<dbReference type="Gene3D" id="1.10.1030.10">
    <property type="entry name" value="Carbamoyl-phosphate synthetase, large subunit oligomerisation domain"/>
    <property type="match status" value="1"/>
</dbReference>
<gene>
    <name evidence="2" type="ORF">GV794_29080</name>
</gene>
<proteinExistence type="predicted"/>
<organism evidence="2 3">
    <name type="scientific">Nocardia cyriacigeorgica</name>
    <dbReference type="NCBI Taxonomy" id="135487"/>
    <lineage>
        <taxon>Bacteria</taxon>
        <taxon>Bacillati</taxon>
        <taxon>Actinomycetota</taxon>
        <taxon>Actinomycetes</taxon>
        <taxon>Mycobacteriales</taxon>
        <taxon>Nocardiaceae</taxon>
        <taxon>Nocardia</taxon>
    </lineage>
</organism>
<feature type="non-terminal residue" evidence="2">
    <location>
        <position position="77"/>
    </location>
</feature>
<dbReference type="RefSeq" id="WP_163956648.1">
    <property type="nucleotide sequence ID" value="NZ_JAAGUX010000212.1"/>
</dbReference>
<feature type="domain" description="Carbamoyl-phosphate synthetase large subunit oligomerisation" evidence="1">
    <location>
        <begin position="29"/>
        <end position="77"/>
    </location>
</feature>
<dbReference type="SUPFAM" id="SSF48108">
    <property type="entry name" value="Carbamoyl phosphate synthetase, large subunit connection domain"/>
    <property type="match status" value="1"/>
</dbReference>
<keyword evidence="3" id="KW-1185">Reference proteome</keyword>
<sequence length="77" mass="8213">VAEFAAVLGQIDGGSAGAHHRDARVGEPLREAERGLAAELAGESGVRALRHRLGVRPVFKTVDTCAAEFEAKTPYHY</sequence>
<reference evidence="2 3" key="1">
    <citation type="submission" date="2020-01" db="EMBL/GenBank/DDBJ databases">
        <title>Genetics and antimicrobial susceptibilities of Nocardia species isolated from the soil; a comparison with species isolated from humans.</title>
        <authorList>
            <person name="Carrasco G."/>
            <person name="Monzon S."/>
            <person name="Sansegundo M."/>
            <person name="Garcia E."/>
            <person name="Garrido N."/>
            <person name="Medina M.J."/>
            <person name="Villalon P."/>
            <person name="Ramirez-Arocha A.C."/>
            <person name="Jimenez P."/>
            <person name="Cuesta I."/>
            <person name="Valdezate S."/>
        </authorList>
    </citation>
    <scope>NUCLEOTIDE SEQUENCE [LARGE SCALE GENOMIC DNA]</scope>
    <source>
        <strain evidence="2 3">CNM20110649</strain>
    </source>
</reference>
<accession>A0ABX0D0Z4</accession>